<keyword evidence="2" id="KW-1185">Reference proteome</keyword>
<name>A0A3N6LST9_9EURY</name>
<sequence>MNPDEHNRLVVDVDGVLVKKDSDTEYANREPHEDVVERLREYADDGFYIILYTARNMRTHEGRIGKINAETAPVLNEWLDEHDIPYDEIHYGKPWCGYDGFYVDDKAIRPSEFTELCVEEIREDIIE</sequence>
<organism evidence="1 2">
    <name type="scientific">Natrarchaeobius halalkaliphilus</name>
    <dbReference type="NCBI Taxonomy" id="1679091"/>
    <lineage>
        <taxon>Archaea</taxon>
        <taxon>Methanobacteriati</taxon>
        <taxon>Methanobacteriota</taxon>
        <taxon>Stenosarchaea group</taxon>
        <taxon>Halobacteria</taxon>
        <taxon>Halobacteriales</taxon>
        <taxon>Natrialbaceae</taxon>
        <taxon>Natrarchaeobius</taxon>
    </lineage>
</organism>
<comment type="caution">
    <text evidence="1">The sequence shown here is derived from an EMBL/GenBank/DDBJ whole genome shotgun (WGS) entry which is preliminary data.</text>
</comment>
<accession>A0A3N6LST9</accession>
<dbReference type="SUPFAM" id="SSF56784">
    <property type="entry name" value="HAD-like"/>
    <property type="match status" value="1"/>
</dbReference>
<dbReference type="Proteomes" id="UP000273828">
    <property type="component" value="Unassembled WGS sequence"/>
</dbReference>
<dbReference type="AlphaFoldDB" id="A0A3N6LST9"/>
<evidence type="ECO:0000313" key="2">
    <source>
        <dbReference type="Proteomes" id="UP000273828"/>
    </source>
</evidence>
<dbReference type="EMBL" id="REFY01000001">
    <property type="protein sequence ID" value="RQG93048.1"/>
    <property type="molecule type" value="Genomic_DNA"/>
</dbReference>
<dbReference type="Gene3D" id="3.40.50.1000">
    <property type="entry name" value="HAD superfamily/HAD-like"/>
    <property type="match status" value="1"/>
</dbReference>
<protein>
    <submittedName>
        <fullName evidence="1">Capsular biosynthesis protein</fullName>
    </submittedName>
</protein>
<reference evidence="1 2" key="1">
    <citation type="submission" date="2018-10" db="EMBL/GenBank/DDBJ databases">
        <title>Natrarchaeobius chitinivorans gen. nov., sp. nov., and Natrarchaeobius haloalkaliphilus sp. nov., alkaliphilic, chitin-utilizing haloarchaea from hypersaline alkaline lakes.</title>
        <authorList>
            <person name="Sorokin D.Y."/>
            <person name="Elcheninov A.G."/>
            <person name="Kostrikina N.A."/>
            <person name="Bale N.J."/>
            <person name="Sinninghe Damste J.S."/>
            <person name="Khijniak T.V."/>
            <person name="Kublanov I.V."/>
            <person name="Toshchakov S.V."/>
        </authorList>
    </citation>
    <scope>NUCLEOTIDE SEQUENCE [LARGE SCALE GENOMIC DNA]</scope>
    <source>
        <strain evidence="1 2">AArcht-Sl</strain>
    </source>
</reference>
<dbReference type="RefSeq" id="WP_124176934.1">
    <property type="nucleotide sequence ID" value="NZ_REFY01000001.1"/>
</dbReference>
<gene>
    <name evidence="1" type="ORF">EA462_02215</name>
</gene>
<dbReference type="InterPro" id="IPR023214">
    <property type="entry name" value="HAD_sf"/>
</dbReference>
<proteinExistence type="predicted"/>
<evidence type="ECO:0000313" key="1">
    <source>
        <dbReference type="EMBL" id="RQG93048.1"/>
    </source>
</evidence>
<dbReference type="InterPro" id="IPR036412">
    <property type="entry name" value="HAD-like_sf"/>
</dbReference>
<dbReference type="OrthoDB" id="200727at2157"/>